<dbReference type="Pfam" id="PF03999">
    <property type="entry name" value="MAP65_ASE1"/>
    <property type="match status" value="1"/>
</dbReference>
<dbReference type="AlphaFoldDB" id="A0A3S5CS46"/>
<name>A0A3S5CS46_9PLAT</name>
<dbReference type="OrthoDB" id="642895at2759"/>
<keyword evidence="1" id="KW-0175">Coiled coil</keyword>
<keyword evidence="3" id="KW-1185">Reference proteome</keyword>
<evidence type="ECO:0000313" key="2">
    <source>
        <dbReference type="EMBL" id="VEL31991.1"/>
    </source>
</evidence>
<reference evidence="2" key="1">
    <citation type="submission" date="2018-11" db="EMBL/GenBank/DDBJ databases">
        <authorList>
            <consortium name="Pathogen Informatics"/>
        </authorList>
    </citation>
    <scope>NUCLEOTIDE SEQUENCE</scope>
</reference>
<accession>A0A3S5CS46</accession>
<proteinExistence type="predicted"/>
<organism evidence="2 3">
    <name type="scientific">Protopolystoma xenopodis</name>
    <dbReference type="NCBI Taxonomy" id="117903"/>
    <lineage>
        <taxon>Eukaryota</taxon>
        <taxon>Metazoa</taxon>
        <taxon>Spiralia</taxon>
        <taxon>Lophotrochozoa</taxon>
        <taxon>Platyhelminthes</taxon>
        <taxon>Monogenea</taxon>
        <taxon>Polyopisthocotylea</taxon>
        <taxon>Polystomatidea</taxon>
        <taxon>Polystomatidae</taxon>
        <taxon>Protopolystoma</taxon>
    </lineage>
</organism>
<dbReference type="Proteomes" id="UP000784294">
    <property type="component" value="Unassembled WGS sequence"/>
</dbReference>
<comment type="caution">
    <text evidence="2">The sequence shown here is derived from an EMBL/GenBank/DDBJ whole genome shotgun (WGS) entry which is preliminary data.</text>
</comment>
<evidence type="ECO:0000256" key="1">
    <source>
        <dbReference type="SAM" id="Coils"/>
    </source>
</evidence>
<dbReference type="EMBL" id="CAAALY010128959">
    <property type="protein sequence ID" value="VEL31991.1"/>
    <property type="molecule type" value="Genomic_DNA"/>
</dbReference>
<feature type="coiled-coil region" evidence="1">
    <location>
        <begin position="54"/>
        <end position="81"/>
    </location>
</feature>
<sequence length="269" mass="30845">MSTSSWIHPLLTELEINIKNIAQVWDDMGVVGENYTVRQRTLSHHLHRLLEDMLDEETRAKQTLLDSINDLRTKIVEFEAEMGVPSFNFPSDNSLVATEKELFDYHKSLTKKAENSIREITLLLEQESILCSLLGEKPISVSFKHVPSFDQSERLAHLMELKEDVLALCSYLNMTLEEASSNCEMSLMLKSDFSIEPASLTCAFIASLEELRDNLDSKLILIGTKCRQLKDEWLSLRSRLKLEDSSEFNEIKPSVELFKQVSFPYTLSH</sequence>
<evidence type="ECO:0000313" key="3">
    <source>
        <dbReference type="Proteomes" id="UP000784294"/>
    </source>
</evidence>
<protein>
    <submittedName>
        <fullName evidence="2">Uncharacterized protein</fullName>
    </submittedName>
</protein>
<gene>
    <name evidence="2" type="ORF">PXEA_LOCUS25431</name>
</gene>